<evidence type="ECO:0000256" key="5">
    <source>
        <dbReference type="ARBA" id="ARBA00023136"/>
    </source>
</evidence>
<evidence type="ECO:0000256" key="6">
    <source>
        <dbReference type="SAM" id="Phobius"/>
    </source>
</evidence>
<dbReference type="SUPFAM" id="SSF81665">
    <property type="entry name" value="Calcium ATPase, transmembrane domain M"/>
    <property type="match status" value="1"/>
</dbReference>
<comment type="subcellular location">
    <subcellularLocation>
        <location evidence="1">Membrane</location>
    </subcellularLocation>
</comment>
<protein>
    <recommendedName>
        <fullName evidence="9">HMA domain-containing protein</fullName>
    </recommendedName>
</protein>
<evidence type="ECO:0000256" key="2">
    <source>
        <dbReference type="ARBA" id="ARBA00006024"/>
    </source>
</evidence>
<accession>A0ABD3PK90</accession>
<evidence type="ECO:0000313" key="8">
    <source>
        <dbReference type="Proteomes" id="UP001516023"/>
    </source>
</evidence>
<dbReference type="Pfam" id="PF00702">
    <property type="entry name" value="Hydrolase"/>
    <property type="match status" value="1"/>
</dbReference>
<dbReference type="InterPro" id="IPR036412">
    <property type="entry name" value="HAD-like_sf"/>
</dbReference>
<dbReference type="InterPro" id="IPR023298">
    <property type="entry name" value="ATPase_P-typ_TM_dom_sf"/>
</dbReference>
<dbReference type="EMBL" id="JABMIG020000154">
    <property type="protein sequence ID" value="KAL3788605.1"/>
    <property type="molecule type" value="Genomic_DNA"/>
</dbReference>
<comment type="caution">
    <text evidence="7">The sequence shown here is derived from an EMBL/GenBank/DDBJ whole genome shotgun (WGS) entry which is preliminary data.</text>
</comment>
<reference evidence="7 8" key="1">
    <citation type="journal article" date="2020" name="G3 (Bethesda)">
        <title>Improved Reference Genome for Cyclotella cryptica CCMP332, a Model for Cell Wall Morphogenesis, Salinity Adaptation, and Lipid Production in Diatoms (Bacillariophyta).</title>
        <authorList>
            <person name="Roberts W.R."/>
            <person name="Downey K.M."/>
            <person name="Ruck E.C."/>
            <person name="Traller J.C."/>
            <person name="Alverson A.J."/>
        </authorList>
    </citation>
    <scope>NUCLEOTIDE SEQUENCE [LARGE SCALE GENOMIC DNA]</scope>
    <source>
        <strain evidence="7 8">CCMP332</strain>
    </source>
</reference>
<keyword evidence="4 6" id="KW-1133">Transmembrane helix</keyword>
<feature type="transmembrane region" description="Helical" evidence="6">
    <location>
        <begin position="721"/>
        <end position="740"/>
    </location>
</feature>
<dbReference type="PRINTS" id="PR00119">
    <property type="entry name" value="CATATPASE"/>
</dbReference>
<dbReference type="GO" id="GO:0016020">
    <property type="term" value="C:membrane"/>
    <property type="evidence" value="ECO:0007669"/>
    <property type="project" value="UniProtKB-SubCell"/>
</dbReference>
<evidence type="ECO:0000256" key="3">
    <source>
        <dbReference type="ARBA" id="ARBA00022692"/>
    </source>
</evidence>
<evidence type="ECO:0000313" key="7">
    <source>
        <dbReference type="EMBL" id="KAL3788605.1"/>
    </source>
</evidence>
<dbReference type="InterPro" id="IPR023299">
    <property type="entry name" value="ATPase_P-typ_cyto_dom_N"/>
</dbReference>
<sequence>MNTLAKDGCCSGNGDDSSSCCERNAVEESPSSNKPACSNDSCCNNNNVKQCCTDSSEPHASESCKDNVRCCNGTSTTDHTRRKRILLQREQNCCSSSNQQQQDEPKQHLTCLAVIRPDNTTVVVFDVKAVREPSVPTTPTTTSNCKRTNSASLLTEPEKTSMGCSRIVSTAMVCDDNDSNSASSAATQRGVTNERVEYAQAVQCLRGSTASPRSGLKIVQRECCVEKDGEGNGAQQDCEKHRKYKVQHVDHTDYLVHNEVTGDLHMEHPCTSCGENDIHGRFDLLHTRRWLDEANVSYVPRGMKKKVTRDSCSLLQEPNQEPFHLLEVFSRLFELESSRVHAVRVVDDLMVAERRPSSASAVGEVSSHRGRSQFSSKDLLCLETAQIKSFSRLRVYMKCRSIARPKWSMSTMIRTQISAADIANILNEQRFGAHVKRDFALEIATPSAIPTDIIVLSKFGISNDLRLTDAIQQYLKERFSREDEVKNITWDSSRQTLVVEHNPYFVTAANIANALKTSGFEKVIIELDGGADGLWALASMESNKEDSIEHHRSTVRVTVVAIGHESVQDSSSMSFRCELHDALCCSWCFGSARVHEAAAVTFLFAISEALESKATSRARNALSAIICLRPEHANVINPVTKDIVVIPATAVAVGSLVRSRPVSKSEGMCVSGGTINLTGQLLLKTTATSDNSAVSRLIRLVEEAQINRSETEKMVDKFARVYTPFVVLAALCMATIPWAFGREVGQYWAKNALVTIVIACPCALVISTPVVYVAGLTAAAQRGVLVKGGQHLESLGRVKTISSRKEVLSLLAMMEAPASHPLSDAIVKGAANEQAAIPTNLELTNHTLLAGEGITAMIGDKRVYVGNKSSSDDMEGEGIIGAYCVADKIRGEAKSVINSLKKMGIDITMLTGDLRPSAIAIGNEIGLDEEHIKSELLPEDKLNEIRNKVSRQKEAERCWKSKQSVMMVGDGVNDGPALALADVSVAMGGDELSGPIIENIVISLFLKALVVSLMFAGWGSLWAAIASDVGAMLIVTLNGMKLLPSTRSENGFIAKETRNTPDAEV</sequence>
<dbReference type="SUPFAM" id="SSF56784">
    <property type="entry name" value="HAD-like"/>
    <property type="match status" value="1"/>
</dbReference>
<keyword evidence="8" id="KW-1185">Reference proteome</keyword>
<dbReference type="InterPro" id="IPR023214">
    <property type="entry name" value="HAD_sf"/>
</dbReference>
<dbReference type="InterPro" id="IPR001757">
    <property type="entry name" value="P_typ_ATPase"/>
</dbReference>
<organism evidence="7 8">
    <name type="scientific">Cyclotella cryptica</name>
    <dbReference type="NCBI Taxonomy" id="29204"/>
    <lineage>
        <taxon>Eukaryota</taxon>
        <taxon>Sar</taxon>
        <taxon>Stramenopiles</taxon>
        <taxon>Ochrophyta</taxon>
        <taxon>Bacillariophyta</taxon>
        <taxon>Coscinodiscophyceae</taxon>
        <taxon>Thalassiosirophycidae</taxon>
        <taxon>Stephanodiscales</taxon>
        <taxon>Stephanodiscaceae</taxon>
        <taxon>Cyclotella</taxon>
    </lineage>
</organism>
<comment type="similarity">
    <text evidence="2">Belongs to the cation transport ATPase (P-type) (TC 3.A.3) family. Type IB subfamily.</text>
</comment>
<gene>
    <name evidence="7" type="ORF">HJC23_005264</name>
</gene>
<dbReference type="SUPFAM" id="SSF81660">
    <property type="entry name" value="Metal cation-transporting ATPase, ATP-binding domain N"/>
    <property type="match status" value="1"/>
</dbReference>
<keyword evidence="5 6" id="KW-0472">Membrane</keyword>
<keyword evidence="3 6" id="KW-0812">Transmembrane</keyword>
<dbReference type="PANTHER" id="PTHR48085:SF5">
    <property type="entry name" value="CADMIUM_ZINC-TRANSPORTING ATPASE HMA4-RELATED"/>
    <property type="match status" value="1"/>
</dbReference>
<dbReference type="NCBIfam" id="TIGR01494">
    <property type="entry name" value="ATPase_P-type"/>
    <property type="match status" value="1"/>
</dbReference>
<evidence type="ECO:0000256" key="4">
    <source>
        <dbReference type="ARBA" id="ARBA00022989"/>
    </source>
</evidence>
<evidence type="ECO:0000256" key="1">
    <source>
        <dbReference type="ARBA" id="ARBA00004370"/>
    </source>
</evidence>
<feature type="transmembrane region" description="Helical" evidence="6">
    <location>
        <begin position="752"/>
        <end position="774"/>
    </location>
</feature>
<name>A0ABD3PK90_9STRA</name>
<dbReference type="AlphaFoldDB" id="A0ABD3PK90"/>
<dbReference type="Proteomes" id="UP001516023">
    <property type="component" value="Unassembled WGS sequence"/>
</dbReference>
<dbReference type="Gene3D" id="3.40.1110.10">
    <property type="entry name" value="Calcium-transporting ATPase, cytoplasmic domain N"/>
    <property type="match status" value="2"/>
</dbReference>
<dbReference type="InterPro" id="IPR051014">
    <property type="entry name" value="Cation_Transport_ATPase_IB"/>
</dbReference>
<evidence type="ECO:0008006" key="9">
    <source>
        <dbReference type="Google" id="ProtNLM"/>
    </source>
</evidence>
<feature type="transmembrane region" description="Helical" evidence="6">
    <location>
        <begin position="1021"/>
        <end position="1040"/>
    </location>
</feature>
<proteinExistence type="inferred from homology"/>
<dbReference type="PANTHER" id="PTHR48085">
    <property type="entry name" value="CADMIUM/ZINC-TRANSPORTING ATPASE HMA2-RELATED"/>
    <property type="match status" value="1"/>
</dbReference>
<dbReference type="Gene3D" id="3.40.50.1000">
    <property type="entry name" value="HAD superfamily/HAD-like"/>
    <property type="match status" value="1"/>
</dbReference>
<dbReference type="Gene3D" id="2.70.150.10">
    <property type="entry name" value="Calcium-transporting ATPase, cytoplasmic transduction domain A"/>
    <property type="match status" value="1"/>
</dbReference>